<proteinExistence type="predicted"/>
<dbReference type="OrthoDB" id="212860at2"/>
<reference evidence="2 3" key="1">
    <citation type="submission" date="2019-02" db="EMBL/GenBank/DDBJ databases">
        <title>Deep-cultivation of Planctomycetes and their phenomic and genomic characterization uncovers novel biology.</title>
        <authorList>
            <person name="Wiegand S."/>
            <person name="Jogler M."/>
            <person name="Boedeker C."/>
            <person name="Pinto D."/>
            <person name="Vollmers J."/>
            <person name="Rivas-Marin E."/>
            <person name="Kohn T."/>
            <person name="Peeters S.H."/>
            <person name="Heuer A."/>
            <person name="Rast P."/>
            <person name="Oberbeckmann S."/>
            <person name="Bunk B."/>
            <person name="Jeske O."/>
            <person name="Meyerdierks A."/>
            <person name="Storesund J.E."/>
            <person name="Kallscheuer N."/>
            <person name="Luecker S."/>
            <person name="Lage O.M."/>
            <person name="Pohl T."/>
            <person name="Merkel B.J."/>
            <person name="Hornburger P."/>
            <person name="Mueller R.-W."/>
            <person name="Bruemmer F."/>
            <person name="Labrenz M."/>
            <person name="Spormann A.M."/>
            <person name="Op den Camp H."/>
            <person name="Overmann J."/>
            <person name="Amann R."/>
            <person name="Jetten M.S.M."/>
            <person name="Mascher T."/>
            <person name="Medema M.H."/>
            <person name="Devos D.P."/>
            <person name="Kaster A.-K."/>
            <person name="Ovreas L."/>
            <person name="Rohde M."/>
            <person name="Galperin M.Y."/>
            <person name="Jogler C."/>
        </authorList>
    </citation>
    <scope>NUCLEOTIDE SEQUENCE [LARGE SCALE GENOMIC DNA]</scope>
    <source>
        <strain evidence="2 3">Pla110</strain>
    </source>
</reference>
<evidence type="ECO:0000313" key="2">
    <source>
        <dbReference type="EMBL" id="QDU80918.1"/>
    </source>
</evidence>
<dbReference type="AlphaFoldDB" id="A0A518CNX7"/>
<name>A0A518CNX7_9PLAN</name>
<keyword evidence="3" id="KW-1185">Reference proteome</keyword>
<gene>
    <name evidence="2" type="ORF">Pla110_26540</name>
</gene>
<evidence type="ECO:0000256" key="1">
    <source>
        <dbReference type="SAM" id="SignalP"/>
    </source>
</evidence>
<dbReference type="KEGG" id="plon:Pla110_26540"/>
<organism evidence="2 3">
    <name type="scientific">Polystyrenella longa</name>
    <dbReference type="NCBI Taxonomy" id="2528007"/>
    <lineage>
        <taxon>Bacteria</taxon>
        <taxon>Pseudomonadati</taxon>
        <taxon>Planctomycetota</taxon>
        <taxon>Planctomycetia</taxon>
        <taxon>Planctomycetales</taxon>
        <taxon>Planctomycetaceae</taxon>
        <taxon>Polystyrenella</taxon>
    </lineage>
</organism>
<keyword evidence="1" id="KW-0732">Signal</keyword>
<dbReference type="Proteomes" id="UP000317178">
    <property type="component" value="Chromosome"/>
</dbReference>
<dbReference type="RefSeq" id="WP_144996148.1">
    <property type="nucleotide sequence ID" value="NZ_CP036281.1"/>
</dbReference>
<evidence type="ECO:0000313" key="3">
    <source>
        <dbReference type="Proteomes" id="UP000317178"/>
    </source>
</evidence>
<feature type="signal peptide" evidence="1">
    <location>
        <begin position="1"/>
        <end position="23"/>
    </location>
</feature>
<dbReference type="EMBL" id="CP036281">
    <property type="protein sequence ID" value="QDU80918.1"/>
    <property type="molecule type" value="Genomic_DNA"/>
</dbReference>
<evidence type="ECO:0008006" key="4">
    <source>
        <dbReference type="Google" id="ProtNLM"/>
    </source>
</evidence>
<feature type="chain" id="PRO_5021971181" description="4Fe-4S ferredoxin-type domain-containing protein" evidence="1">
    <location>
        <begin position="24"/>
        <end position="204"/>
    </location>
</feature>
<protein>
    <recommendedName>
        <fullName evidence="4">4Fe-4S ferredoxin-type domain-containing protein</fullName>
    </recommendedName>
</protein>
<accession>A0A518CNX7</accession>
<sequence precursor="true">MKKLVALTLVATLLAVGSQYGNAKSKQTSQIPAEVGFFYVPGKMQVVSHLEEARLQKEKPELLEVAFQAPLEAPPVEPLTIYPEQPTSVYSEQVVSSTPMQLYHRVEVEDRHNIHPCAVTKIVSVLDPCPPTCCATNCGSCDSCNNSCGSCCPQGCVFVQICVPPYGCPEVKISRHGSKVKYDYGSYEVELTSRNGVVEVDYDD</sequence>